<keyword evidence="16" id="KW-1185">Reference proteome</keyword>
<dbReference type="SUPFAM" id="SSF52374">
    <property type="entry name" value="Nucleotidylyl transferase"/>
    <property type="match status" value="1"/>
</dbReference>
<reference evidence="15" key="2">
    <citation type="submission" date="2022-01" db="EMBL/GenBank/DDBJ databases">
        <authorList>
            <person name="Hirooka S."/>
            <person name="Miyagishima S.Y."/>
        </authorList>
    </citation>
    <scope>NUCLEOTIDE SEQUENCE</scope>
    <source>
        <strain evidence="15">NBRC 102759</strain>
    </source>
</reference>
<dbReference type="EMBL" id="BQMJ01000003">
    <property type="protein sequence ID" value="GJQ08682.1"/>
    <property type="molecule type" value="Genomic_DNA"/>
</dbReference>
<name>A0A9C7PS42_9RHOD</name>
<reference evidence="15" key="1">
    <citation type="journal article" date="2022" name="Proc. Natl. Acad. Sci. U.S.A.">
        <title>Life cycle and functional genomics of the unicellular red alga Galdieria for elucidating algal and plant evolution and industrial use.</title>
        <authorList>
            <person name="Hirooka S."/>
            <person name="Itabashi T."/>
            <person name="Ichinose T.M."/>
            <person name="Onuma R."/>
            <person name="Fujiwara T."/>
            <person name="Yamashita S."/>
            <person name="Jong L.W."/>
            <person name="Tomita R."/>
            <person name="Iwane A.H."/>
            <person name="Miyagishima S.Y."/>
        </authorList>
    </citation>
    <scope>NUCLEOTIDE SEQUENCE</scope>
    <source>
        <strain evidence="15">NBRC 102759</strain>
    </source>
</reference>
<keyword evidence="5" id="KW-0963">Cytoplasm</keyword>
<dbReference type="NCBIfam" id="TIGR00435">
    <property type="entry name" value="cysS"/>
    <property type="match status" value="1"/>
</dbReference>
<dbReference type="EC" id="6.1.1.16" evidence="4"/>
<keyword evidence="7" id="KW-0479">Metal-binding</keyword>
<evidence type="ECO:0000256" key="7">
    <source>
        <dbReference type="ARBA" id="ARBA00022723"/>
    </source>
</evidence>
<dbReference type="InterPro" id="IPR015803">
    <property type="entry name" value="Cys-tRNA-ligase"/>
</dbReference>
<gene>
    <name evidence="15" type="ORF">GpartN1_g473.t1</name>
</gene>
<keyword evidence="11" id="KW-0648">Protein biosynthesis</keyword>
<keyword evidence="12" id="KW-0030">Aminoacyl-tRNA synthetase</keyword>
<evidence type="ECO:0000256" key="4">
    <source>
        <dbReference type="ARBA" id="ARBA00012832"/>
    </source>
</evidence>
<evidence type="ECO:0000256" key="12">
    <source>
        <dbReference type="ARBA" id="ARBA00023146"/>
    </source>
</evidence>
<dbReference type="Pfam" id="PF01406">
    <property type="entry name" value="tRNA-synt_1e"/>
    <property type="match status" value="1"/>
</dbReference>
<comment type="similarity">
    <text evidence="3">Belongs to the class-I aminoacyl-tRNA synthetase family.</text>
</comment>
<sequence length="528" mass="61805">MYLDGFQLLAKLNSNQFVYSKKSFKHKNSYTRFGRLLILRSCECSSTSLVLFNSKTGKKELFTSLRSNLVHFYSCGPTVYDFAHIGNFRAFITYDLIKRWLFNLGYRVIHVLNITDVDDKIIHRAFKEIRPAKEITDFYTEQFFKDMQRLNCLPADYYPRATNHIADMCTLIDKLVQKGFAYVSNGSVYFSVDKYERYGIFTSSTLSVSQTPSEEEVMDKANPNDFVLWKKYKEEDHNIFWDSKYGKGRPGWHLECSCMALHYLGSEIDIHAGGVDLMFPHHENEIAQAEAVTGKTFVRYWIHNGFIQVNEQKMSKSLQNIKKLGDIAFTSFDIRAFRYLIVSSHYRAPLSFHQDALRGAKNTVRRLDHFMNRISMACKDDSMPKYLESEDKVCENLVKDTWQRFQNEMNDDLNTPRALAVLFELIHKIENRWKKGLLSQYASKQIENLMRRVDSVLGIIFYSSKDATTTVQDTDIPQEVWTLLLQRNEARHQKRFDIADELREKIRYYGYQVVDTPQGSKLEPYQQV</sequence>
<dbReference type="SUPFAM" id="SSF47323">
    <property type="entry name" value="Anticodon-binding domain of a subclass of class I aminoacyl-tRNA synthetases"/>
    <property type="match status" value="1"/>
</dbReference>
<dbReference type="InterPro" id="IPR032678">
    <property type="entry name" value="tRNA-synt_1_cat_dom"/>
</dbReference>
<evidence type="ECO:0000256" key="3">
    <source>
        <dbReference type="ARBA" id="ARBA00005594"/>
    </source>
</evidence>
<dbReference type="AlphaFoldDB" id="A0A9C7PS42"/>
<evidence type="ECO:0000256" key="6">
    <source>
        <dbReference type="ARBA" id="ARBA00022598"/>
    </source>
</evidence>
<dbReference type="InterPro" id="IPR015273">
    <property type="entry name" value="Cys-tRNA-synt_Ia_DALR"/>
</dbReference>
<dbReference type="InterPro" id="IPR024909">
    <property type="entry name" value="Cys-tRNA/MSH_ligase"/>
</dbReference>
<evidence type="ECO:0000256" key="13">
    <source>
        <dbReference type="ARBA" id="ARBA00031499"/>
    </source>
</evidence>
<evidence type="ECO:0000313" key="15">
    <source>
        <dbReference type="EMBL" id="GJQ08682.1"/>
    </source>
</evidence>
<dbReference type="GO" id="GO:0046872">
    <property type="term" value="F:metal ion binding"/>
    <property type="evidence" value="ECO:0007669"/>
    <property type="project" value="UniProtKB-KW"/>
</dbReference>
<evidence type="ECO:0000256" key="2">
    <source>
        <dbReference type="ARBA" id="ARBA00004496"/>
    </source>
</evidence>
<evidence type="ECO:0000313" key="16">
    <source>
        <dbReference type="Proteomes" id="UP001061958"/>
    </source>
</evidence>
<dbReference type="CDD" id="cd00672">
    <property type="entry name" value="CysRS_core"/>
    <property type="match status" value="1"/>
</dbReference>
<dbReference type="PANTHER" id="PTHR10890:SF3">
    <property type="entry name" value="CYSTEINE--TRNA LIGASE, CYTOPLASMIC"/>
    <property type="match status" value="1"/>
</dbReference>
<dbReference type="InterPro" id="IPR009080">
    <property type="entry name" value="tRNAsynth_Ia_anticodon-bd"/>
</dbReference>
<dbReference type="InterPro" id="IPR014729">
    <property type="entry name" value="Rossmann-like_a/b/a_fold"/>
</dbReference>
<evidence type="ECO:0000256" key="11">
    <source>
        <dbReference type="ARBA" id="ARBA00022917"/>
    </source>
</evidence>
<dbReference type="GO" id="GO:0006423">
    <property type="term" value="P:cysteinyl-tRNA aminoacylation"/>
    <property type="evidence" value="ECO:0007669"/>
    <property type="project" value="InterPro"/>
</dbReference>
<keyword evidence="6" id="KW-0436">Ligase</keyword>
<dbReference type="HAMAP" id="MF_00041">
    <property type="entry name" value="Cys_tRNA_synth"/>
    <property type="match status" value="1"/>
</dbReference>
<dbReference type="GO" id="GO:0005524">
    <property type="term" value="F:ATP binding"/>
    <property type="evidence" value="ECO:0007669"/>
    <property type="project" value="UniProtKB-KW"/>
</dbReference>
<proteinExistence type="inferred from homology"/>
<evidence type="ECO:0000256" key="10">
    <source>
        <dbReference type="ARBA" id="ARBA00022840"/>
    </source>
</evidence>
<evidence type="ECO:0000256" key="9">
    <source>
        <dbReference type="ARBA" id="ARBA00022833"/>
    </source>
</evidence>
<accession>A0A9C7PS42</accession>
<dbReference type="PANTHER" id="PTHR10890">
    <property type="entry name" value="CYSTEINYL-TRNA SYNTHETASE"/>
    <property type="match status" value="1"/>
</dbReference>
<organism evidence="15 16">
    <name type="scientific">Galdieria partita</name>
    <dbReference type="NCBI Taxonomy" id="83374"/>
    <lineage>
        <taxon>Eukaryota</taxon>
        <taxon>Rhodophyta</taxon>
        <taxon>Bangiophyceae</taxon>
        <taxon>Galdieriales</taxon>
        <taxon>Galdieriaceae</taxon>
        <taxon>Galdieria</taxon>
    </lineage>
</organism>
<keyword evidence="10" id="KW-0067">ATP-binding</keyword>
<feature type="domain" description="Cysteinyl-tRNA synthetase class Ia DALR" evidence="14">
    <location>
        <begin position="404"/>
        <end position="469"/>
    </location>
</feature>
<comment type="cofactor">
    <cofactor evidence="1">
        <name>Zn(2+)</name>
        <dbReference type="ChEBI" id="CHEBI:29105"/>
    </cofactor>
</comment>
<dbReference type="PRINTS" id="PR00983">
    <property type="entry name" value="TRNASYNTHCYS"/>
</dbReference>
<dbReference type="Gene3D" id="1.20.120.1910">
    <property type="entry name" value="Cysteine-tRNA ligase, C-terminal anti-codon recognition domain"/>
    <property type="match status" value="1"/>
</dbReference>
<comment type="subcellular location">
    <subcellularLocation>
        <location evidence="2">Cytoplasm</location>
    </subcellularLocation>
</comment>
<evidence type="ECO:0000259" key="14">
    <source>
        <dbReference type="SMART" id="SM00840"/>
    </source>
</evidence>
<dbReference type="GO" id="GO:0004817">
    <property type="term" value="F:cysteine-tRNA ligase activity"/>
    <property type="evidence" value="ECO:0007669"/>
    <property type="project" value="UniProtKB-EC"/>
</dbReference>
<dbReference type="Gene3D" id="3.40.50.620">
    <property type="entry name" value="HUPs"/>
    <property type="match status" value="1"/>
</dbReference>
<evidence type="ECO:0000256" key="8">
    <source>
        <dbReference type="ARBA" id="ARBA00022741"/>
    </source>
</evidence>
<keyword evidence="8" id="KW-0547">Nucleotide-binding</keyword>
<evidence type="ECO:0000256" key="1">
    <source>
        <dbReference type="ARBA" id="ARBA00001947"/>
    </source>
</evidence>
<dbReference type="Pfam" id="PF09190">
    <property type="entry name" value="DALR_2"/>
    <property type="match status" value="1"/>
</dbReference>
<dbReference type="SMART" id="SM00840">
    <property type="entry name" value="DALR_2"/>
    <property type="match status" value="1"/>
</dbReference>
<evidence type="ECO:0000256" key="5">
    <source>
        <dbReference type="ARBA" id="ARBA00022490"/>
    </source>
</evidence>
<dbReference type="GO" id="GO:0005829">
    <property type="term" value="C:cytosol"/>
    <property type="evidence" value="ECO:0007669"/>
    <property type="project" value="TreeGrafter"/>
</dbReference>
<comment type="caution">
    <text evidence="15">The sequence shown here is derived from an EMBL/GenBank/DDBJ whole genome shotgun (WGS) entry which is preliminary data.</text>
</comment>
<dbReference type="Proteomes" id="UP001061958">
    <property type="component" value="Unassembled WGS sequence"/>
</dbReference>
<protein>
    <recommendedName>
        <fullName evidence="4">cysteine--tRNA ligase</fullName>
        <ecNumber evidence="4">6.1.1.16</ecNumber>
    </recommendedName>
    <alternativeName>
        <fullName evidence="13">Cysteinyl-tRNA synthetase</fullName>
    </alternativeName>
</protein>
<keyword evidence="9" id="KW-0862">Zinc</keyword>
<dbReference type="OrthoDB" id="438179at2759"/>